<evidence type="ECO:0000313" key="11">
    <source>
        <dbReference type="Proteomes" id="UP000253426"/>
    </source>
</evidence>
<dbReference type="NCBIfam" id="NF004044">
    <property type="entry name" value="PRK05561.1"/>
    <property type="match status" value="1"/>
</dbReference>
<gene>
    <name evidence="10" type="ORF">DES53_102203</name>
</gene>
<sequence length="917" mass="100785">MQDSNVRPISVADEVKTSFLDYSMSVIISRALPDVRDGLKPSQRRILYAMHELSLYPPKKHMKCAKIAGDTSGNYHPHGEAVIYPTLVHMGQEWAMRETLIHPQGNFGSVEGDPPAAMRYTEARMTHLGGSLMQDMDKDTVDFVPNYDERLTEPTVFPAAFPNLLVNGGTGIAVGMATNMPPHNLVEVVSAVCAQIDNPEITLAELMTHIKGPDFPTGCTILGTSGIREYMETGHGSVRIRGKAEIVQNGNREQIVITEIPFNVNRADLEKKIAELANEKIIPEIAGIRNESDENSRLVVDLKKDARAQVVLNNLYKHTELESSFSVHMLAIDGNRPRVFGIKDAIGCYIEHRREVVIRRTKFLLGKAEVQAEKLEAFLLALGHLDDFIKIIRDSRNRDEARANLKAYTFSIPTAEHLGILIRSQPSIQGDRYVFTDKQVDDILELRLYQLTGLERDKVKAEYDEILATIKDLLEILANEIRVLTIIKDELRVISGKYGSERLTSIQAVEGEIQNIDLIPNDPAVVTMTHFGSIKRTNTREYTLQGRGGKGLRGMETRQSADEEDKSDFVEHLFSAHLHDFLLFFTNTGRMFVERVHAIPEMARTGKGRSIKNLLDLRPEEKIAAVLTLQAVGAEDEAMWAPDKYVLFATKDGTVKKTALEEFKNYRKGGIIALKIDEGNELIDVVLTDGSNEICLVTREGMCLRCSEAAGTYQALIVDSETGELKETSASSSGIRAMGRGAAGVTGIRPEEGDYVVALTVVDHSAQLLVVSERGLGKRTPFAEYRPTNRGGKGVTTMNVTEKTGKVITAMAVHDSDELMLMTSKGQSVRIKVGGEKGIRETGRNAQGVKLMNLNEGETIQDVAKVMTDTEVEGENAEDSGAVSPGAELPADEASASGAASETEASQGEPPASEDSE</sequence>
<proteinExistence type="inferred from homology"/>
<dbReference type="InterPro" id="IPR002205">
    <property type="entry name" value="Topo_IIA_dom_A"/>
</dbReference>
<dbReference type="InterPro" id="IPR013760">
    <property type="entry name" value="Topo_IIA-like_dom_sf"/>
</dbReference>
<dbReference type="Proteomes" id="UP000253426">
    <property type="component" value="Unassembled WGS sequence"/>
</dbReference>
<evidence type="ECO:0000256" key="5">
    <source>
        <dbReference type="ARBA" id="ARBA00023125"/>
    </source>
</evidence>
<dbReference type="OrthoDB" id="9806486at2"/>
<reference evidence="10 11" key="1">
    <citation type="submission" date="2018-06" db="EMBL/GenBank/DDBJ databases">
        <title>Genomic Encyclopedia of Type Strains, Phase IV (KMG-IV): sequencing the most valuable type-strain genomes for metagenomic binning, comparative biology and taxonomic classification.</title>
        <authorList>
            <person name="Goeker M."/>
        </authorList>
    </citation>
    <scope>NUCLEOTIDE SEQUENCE [LARGE SCALE GENOMIC DNA]</scope>
    <source>
        <strain evidence="10 11">DSM 25532</strain>
    </source>
</reference>
<dbReference type="Pfam" id="PF03989">
    <property type="entry name" value="DNA_gyraseA_C"/>
    <property type="match status" value="6"/>
</dbReference>
<dbReference type="AlphaFoldDB" id="A0A366HQ98"/>
<feature type="active site" description="O-(5'-phospho-DNA)-tyrosine intermediate" evidence="7">
    <location>
        <position position="120"/>
    </location>
</feature>
<evidence type="ECO:0000259" key="9">
    <source>
        <dbReference type="PROSITE" id="PS52040"/>
    </source>
</evidence>
<dbReference type="InterPro" id="IPR013757">
    <property type="entry name" value="Topo_IIA_A_a_sf"/>
</dbReference>
<dbReference type="InterPro" id="IPR013758">
    <property type="entry name" value="Topo_IIA_A/C_ab"/>
</dbReference>
<protein>
    <recommendedName>
        <fullName evidence="3">DNA topoisomerase (ATP-hydrolyzing)</fullName>
        <ecNumber evidence="3">5.6.2.2</ecNumber>
    </recommendedName>
</protein>
<dbReference type="NCBIfam" id="NF004043">
    <property type="entry name" value="PRK05560.1"/>
    <property type="match status" value="1"/>
</dbReference>
<dbReference type="Gene3D" id="1.10.268.10">
    <property type="entry name" value="Topoisomerase, domain 3"/>
    <property type="match status" value="1"/>
</dbReference>
<evidence type="ECO:0000256" key="6">
    <source>
        <dbReference type="ARBA" id="ARBA00023235"/>
    </source>
</evidence>
<dbReference type="GO" id="GO:0005524">
    <property type="term" value="F:ATP binding"/>
    <property type="evidence" value="ECO:0007669"/>
    <property type="project" value="InterPro"/>
</dbReference>
<dbReference type="GO" id="GO:0009330">
    <property type="term" value="C:DNA topoisomerase type II (double strand cut, ATP-hydrolyzing) complex"/>
    <property type="evidence" value="ECO:0007669"/>
    <property type="project" value="TreeGrafter"/>
</dbReference>
<dbReference type="InterPro" id="IPR006691">
    <property type="entry name" value="GyrA/parC_rep"/>
</dbReference>
<comment type="caution">
    <text evidence="10">The sequence shown here is derived from an EMBL/GenBank/DDBJ whole genome shotgun (WGS) entry which is preliminary data.</text>
</comment>
<feature type="compositionally biased region" description="Low complexity" evidence="8">
    <location>
        <begin position="892"/>
        <end position="909"/>
    </location>
</feature>
<comment type="similarity">
    <text evidence="2">Belongs to the type II topoisomerase GyrA/ParC subunit family.</text>
</comment>
<accession>A0A366HQ98</accession>
<dbReference type="FunFam" id="3.30.1360.40:FF:000002">
    <property type="entry name" value="DNA gyrase subunit A"/>
    <property type="match status" value="1"/>
</dbReference>
<dbReference type="Gene3D" id="2.120.10.90">
    <property type="entry name" value="DNA gyrase/topoisomerase IV, subunit A, C-terminal"/>
    <property type="match status" value="1"/>
</dbReference>
<dbReference type="CDD" id="cd00187">
    <property type="entry name" value="TOP4c"/>
    <property type="match status" value="1"/>
</dbReference>
<evidence type="ECO:0000256" key="1">
    <source>
        <dbReference type="ARBA" id="ARBA00000185"/>
    </source>
</evidence>
<dbReference type="GO" id="GO:0006265">
    <property type="term" value="P:DNA topological change"/>
    <property type="evidence" value="ECO:0007669"/>
    <property type="project" value="UniProtKB-UniRule"/>
</dbReference>
<organism evidence="10 11">
    <name type="scientific">Roseimicrobium gellanilyticum</name>
    <dbReference type="NCBI Taxonomy" id="748857"/>
    <lineage>
        <taxon>Bacteria</taxon>
        <taxon>Pseudomonadati</taxon>
        <taxon>Verrucomicrobiota</taxon>
        <taxon>Verrucomicrobiia</taxon>
        <taxon>Verrucomicrobiales</taxon>
        <taxon>Verrucomicrobiaceae</taxon>
        <taxon>Roseimicrobium</taxon>
    </lineage>
</organism>
<evidence type="ECO:0000256" key="4">
    <source>
        <dbReference type="ARBA" id="ARBA00023029"/>
    </source>
</evidence>
<dbReference type="GO" id="GO:0003918">
    <property type="term" value="F:DNA topoisomerase type II (double strand cut, ATP-hydrolyzing) activity"/>
    <property type="evidence" value="ECO:0007669"/>
    <property type="project" value="UniProtKB-EC"/>
</dbReference>
<evidence type="ECO:0000256" key="3">
    <source>
        <dbReference type="ARBA" id="ARBA00012895"/>
    </source>
</evidence>
<dbReference type="SMART" id="SM00434">
    <property type="entry name" value="TOP4c"/>
    <property type="match status" value="1"/>
</dbReference>
<feature type="domain" description="Topo IIA-type catalytic" evidence="9">
    <location>
        <begin position="32"/>
        <end position="518"/>
    </location>
</feature>
<dbReference type="PROSITE" id="PS52040">
    <property type="entry name" value="TOPO_IIA"/>
    <property type="match status" value="1"/>
</dbReference>
<dbReference type="SUPFAM" id="SSF56719">
    <property type="entry name" value="Type II DNA topoisomerase"/>
    <property type="match status" value="1"/>
</dbReference>
<dbReference type="PANTHER" id="PTHR43493:SF5">
    <property type="entry name" value="DNA GYRASE SUBUNIT A, CHLOROPLASTIC_MITOCHONDRIAL"/>
    <property type="match status" value="1"/>
</dbReference>
<evidence type="ECO:0000256" key="8">
    <source>
        <dbReference type="SAM" id="MobiDB-lite"/>
    </source>
</evidence>
<feature type="region of interest" description="Disordered" evidence="8">
    <location>
        <begin position="871"/>
        <end position="917"/>
    </location>
</feature>
<keyword evidence="6 7" id="KW-0413">Isomerase</keyword>
<dbReference type="InterPro" id="IPR035516">
    <property type="entry name" value="Gyrase/topoIV_suA_C"/>
</dbReference>
<keyword evidence="11" id="KW-1185">Reference proteome</keyword>
<dbReference type="PANTHER" id="PTHR43493">
    <property type="entry name" value="DNA GYRASE/TOPOISOMERASE SUBUNIT A"/>
    <property type="match status" value="1"/>
</dbReference>
<keyword evidence="4 7" id="KW-0799">Topoisomerase</keyword>
<dbReference type="NCBIfam" id="TIGR01063">
    <property type="entry name" value="gyrA"/>
    <property type="match status" value="1"/>
</dbReference>
<dbReference type="EC" id="5.6.2.2" evidence="3"/>
<name>A0A366HQ98_9BACT</name>
<dbReference type="InterPro" id="IPR050220">
    <property type="entry name" value="Type_II_DNA_Topoisomerases"/>
</dbReference>
<evidence type="ECO:0000256" key="7">
    <source>
        <dbReference type="PROSITE-ProRule" id="PRU01384"/>
    </source>
</evidence>
<dbReference type="RefSeq" id="WP_113957390.1">
    <property type="nucleotide sequence ID" value="NZ_QNRR01000002.1"/>
</dbReference>
<evidence type="ECO:0000256" key="2">
    <source>
        <dbReference type="ARBA" id="ARBA00008263"/>
    </source>
</evidence>
<dbReference type="Gene3D" id="3.30.1360.40">
    <property type="match status" value="1"/>
</dbReference>
<dbReference type="GO" id="GO:0005737">
    <property type="term" value="C:cytoplasm"/>
    <property type="evidence" value="ECO:0007669"/>
    <property type="project" value="TreeGrafter"/>
</dbReference>
<evidence type="ECO:0000313" key="10">
    <source>
        <dbReference type="EMBL" id="RBP45821.1"/>
    </source>
</evidence>
<dbReference type="SUPFAM" id="SSF101904">
    <property type="entry name" value="GyrA/ParC C-terminal domain-like"/>
    <property type="match status" value="1"/>
</dbReference>
<comment type="catalytic activity">
    <reaction evidence="1 7">
        <text>ATP-dependent breakage, passage and rejoining of double-stranded DNA.</text>
        <dbReference type="EC" id="5.6.2.2"/>
    </reaction>
</comment>
<dbReference type="EMBL" id="QNRR01000002">
    <property type="protein sequence ID" value="RBP45821.1"/>
    <property type="molecule type" value="Genomic_DNA"/>
</dbReference>
<dbReference type="GO" id="GO:0003677">
    <property type="term" value="F:DNA binding"/>
    <property type="evidence" value="ECO:0007669"/>
    <property type="project" value="UniProtKB-UniRule"/>
</dbReference>
<dbReference type="Gene3D" id="3.90.199.10">
    <property type="entry name" value="Topoisomerase II, domain 5"/>
    <property type="match status" value="1"/>
</dbReference>
<keyword evidence="5 7" id="KW-0238">DNA-binding</keyword>
<dbReference type="Pfam" id="PF00521">
    <property type="entry name" value="DNA_topoisoIV"/>
    <property type="match status" value="1"/>
</dbReference>